<reference evidence="6" key="1">
    <citation type="submission" date="2021-05" db="EMBL/GenBank/DDBJ databases">
        <authorList>
            <person name="Pietrasiak N."/>
            <person name="Ward R."/>
            <person name="Stajich J.E."/>
            <person name="Kurbessoian T."/>
        </authorList>
    </citation>
    <scope>NUCLEOTIDE SEQUENCE</scope>
    <source>
        <strain evidence="6">UHER 2000/2452</strain>
    </source>
</reference>
<dbReference type="SMART" id="SM00567">
    <property type="entry name" value="EZ_HEAT"/>
    <property type="match status" value="20"/>
</dbReference>
<feature type="region of interest" description="Disordered" evidence="3">
    <location>
        <begin position="172"/>
        <end position="195"/>
    </location>
</feature>
<name>A0A951QD89_9CYAN</name>
<feature type="domain" description="NACHT" evidence="4">
    <location>
        <begin position="315"/>
        <end position="488"/>
    </location>
</feature>
<protein>
    <submittedName>
        <fullName evidence="6">HEAT repeat domain-containing protein</fullName>
    </submittedName>
</protein>
<organism evidence="6 7">
    <name type="scientific">Drouetiella hepatica Uher 2000/2452</name>
    <dbReference type="NCBI Taxonomy" id="904376"/>
    <lineage>
        <taxon>Bacteria</taxon>
        <taxon>Bacillati</taxon>
        <taxon>Cyanobacteriota</taxon>
        <taxon>Cyanophyceae</taxon>
        <taxon>Oculatellales</taxon>
        <taxon>Oculatellaceae</taxon>
        <taxon>Drouetiella</taxon>
    </lineage>
</organism>
<dbReference type="InterPro" id="IPR004155">
    <property type="entry name" value="PBS_lyase_HEAT"/>
</dbReference>
<dbReference type="GO" id="GO:0016491">
    <property type="term" value="F:oxidoreductase activity"/>
    <property type="evidence" value="ECO:0007669"/>
    <property type="project" value="TreeGrafter"/>
</dbReference>
<evidence type="ECO:0000313" key="7">
    <source>
        <dbReference type="Proteomes" id="UP000757435"/>
    </source>
</evidence>
<feature type="domain" description="CHAT" evidence="5">
    <location>
        <begin position="20"/>
        <end position="173"/>
    </location>
</feature>
<dbReference type="PANTHER" id="PTHR12697">
    <property type="entry name" value="PBS LYASE HEAT-LIKE PROTEIN"/>
    <property type="match status" value="1"/>
</dbReference>
<dbReference type="InterPro" id="IPR007111">
    <property type="entry name" value="NACHT_NTPase"/>
</dbReference>
<dbReference type="Gene3D" id="1.25.10.10">
    <property type="entry name" value="Leucine-rich Repeat Variant"/>
    <property type="match status" value="10"/>
</dbReference>
<evidence type="ECO:0000256" key="1">
    <source>
        <dbReference type="ARBA" id="ARBA00022549"/>
    </source>
</evidence>
<keyword evidence="1" id="KW-0042">Antenna complex</keyword>
<dbReference type="InterPro" id="IPR016024">
    <property type="entry name" value="ARM-type_fold"/>
</dbReference>
<evidence type="ECO:0000256" key="2">
    <source>
        <dbReference type="ARBA" id="ARBA00022738"/>
    </source>
</evidence>
<keyword evidence="2" id="KW-0605">Phycobilisome</keyword>
<dbReference type="Proteomes" id="UP000757435">
    <property type="component" value="Unassembled WGS sequence"/>
</dbReference>
<reference evidence="6" key="2">
    <citation type="journal article" date="2022" name="Microbiol. Resour. Announc.">
        <title>Metagenome Sequencing to Explore Phylogenomics of Terrestrial Cyanobacteria.</title>
        <authorList>
            <person name="Ward R.D."/>
            <person name="Stajich J.E."/>
            <person name="Johansen J.R."/>
            <person name="Huntemann M."/>
            <person name="Clum A."/>
            <person name="Foster B."/>
            <person name="Foster B."/>
            <person name="Roux S."/>
            <person name="Palaniappan K."/>
            <person name="Varghese N."/>
            <person name="Mukherjee S."/>
            <person name="Reddy T.B.K."/>
            <person name="Daum C."/>
            <person name="Copeland A."/>
            <person name="Chen I.A."/>
            <person name="Ivanova N.N."/>
            <person name="Kyrpides N.C."/>
            <person name="Shapiro N."/>
            <person name="Eloe-Fadrosh E.A."/>
            <person name="Pietrasiak N."/>
        </authorList>
    </citation>
    <scope>NUCLEOTIDE SEQUENCE</scope>
    <source>
        <strain evidence="6">UHER 2000/2452</strain>
    </source>
</reference>
<dbReference type="InterPro" id="IPR027417">
    <property type="entry name" value="P-loop_NTPase"/>
</dbReference>
<dbReference type="Pfam" id="PF13646">
    <property type="entry name" value="HEAT_2"/>
    <property type="match status" value="5"/>
</dbReference>
<evidence type="ECO:0000259" key="5">
    <source>
        <dbReference type="Pfam" id="PF12770"/>
    </source>
</evidence>
<evidence type="ECO:0000313" key="6">
    <source>
        <dbReference type="EMBL" id="MBW4659746.1"/>
    </source>
</evidence>
<dbReference type="InterPro" id="IPR011989">
    <property type="entry name" value="ARM-like"/>
</dbReference>
<accession>A0A951QD89</accession>
<dbReference type="InterPro" id="IPR024983">
    <property type="entry name" value="CHAT_dom"/>
</dbReference>
<evidence type="ECO:0000259" key="4">
    <source>
        <dbReference type="Pfam" id="PF05729"/>
    </source>
</evidence>
<dbReference type="PANTHER" id="PTHR12697:SF5">
    <property type="entry name" value="DEOXYHYPUSINE HYDROXYLASE"/>
    <property type="match status" value="1"/>
</dbReference>
<comment type="caution">
    <text evidence="6">The sequence shown here is derived from an EMBL/GenBank/DDBJ whole genome shotgun (WGS) entry which is preliminary data.</text>
</comment>
<dbReference type="Pfam" id="PF05729">
    <property type="entry name" value="NACHT"/>
    <property type="match status" value="1"/>
</dbReference>
<sequence length="1480" mass="161911">MKKKILVLVSNPKGTTNLDLLPEIQKLKEALRRSQHQKRFTVEWEVAVRQTDLRRHILDVKPQIIHFCGHGTEQGLVLEDDMGTAKVVSNEFLVDLLRVFADRIECVLLNACDSENLADALAQHLNYVIGMNQEVRDDAAIAFAEGFYDTLGAGETYERAFEAGKNAVLGRASSRHAPSRKGEVIGEDGSPVKGQNQEHLIPVLKTNLNPTPIKPLWLSPAVEQDAVRQLLGAIESGFNTIRLFHADEPIVLKDQYIPVQVTLERRYQHTVETIGGYAESEAELKRIYALKGGGEEEIKRQQVDWQEARRQQSRIVVLADPGMGKSTLLRMEVGATVQQAYQALETDRPLKDMTLPLFIRLSTLADEIAAMSTEEAILKIIQERHSNLLKHHADAEVVVFLNGFLKEQLLSGKVLLLLDALDEVPDGKRKKLLEKLNEFAKAYPTCAIVGTSRIVGYGGRLIDGAKDTEIVPFNQKQTEEYIETWFRNAPLKDESVSARGLIQALRERPQIAGLAQNPLLLSLICSLYQQDHLTLPVRRCELYEQAVNCMLGRWGPDNKGHDANEGWTLAKKELLEELAYQFSCESKQLFSFGELRKKLEKYLKSGNAPTDLESVKAADLTKELCEQDGILQRWSAEDDRLPIEKRRYLFLHRTFQEYLTASYLSHIDEGEIEFEKLFWNYDWHETLTLLAGLMENPMALIEAIAAEKDDIFQTQLLLAGRCLAECSQISDPLIDKLLDRIYQFWLKYPEAEFIRSVVVAIGQTWTKLVQNLQAALNHEDSAVSRYAVEALGEIGTDYAVDALIAALNHKSQYIRWDTARALGEIGTDKAVDALIAALNDQDSTVRHSVTGALGKIGTDKAVDALIAALNHEDRGVGYWAAEALGKIGTDKAVDALIAALNHEDRGVRHSVTRALGKIGNDKAVDALIAALNHEDSTVRTNAAEALGKIGTDKAVDALIAALNHEDSTVRTNAAEALGKIGTDKAVDALIAALNHEDSTVRYRVAGALGKIGTDKAVDALIAALNDQDSTVRHRVAGALGKIGTDKAVDALIAALNDQYSAVRERAAEALGRIGTDKAVDALIAALNDQDSTVRHSVTGALGRIGTDKAINTLITALNHEDKYVGYMAAGALGKIGTDKAVDTLIAALNDQDSTVRYRVAEALGKIGNDKAVDALIAALNHEDRGVGYWAAEALGKIGTDKAVDALIAALNHEDSTVRTNAAEALGKIGNDKAVDALIAALNDQDSTVRYRVAGALGKIGTDKAVDALIAALNDNDGHNQVRYRAEEVLRKIGTDKAVDALIAALNDNDGHNQVRYRAEKVLRKIGTDKAVDALIAAFNDNDGPNYDIRGAAAALEQIGNDKAVDALITALNDQNSADRERAAKALGRIGTDKAVDALITALNHETSDVGDNAVAALEKIGRVDCLEKLLQSAAPDLIYRSDLFPLARRWAIRFSKDGLPFIPVYPEWVKAAKPIDRAED</sequence>
<proteinExistence type="predicted"/>
<dbReference type="Gene3D" id="3.40.50.300">
    <property type="entry name" value="P-loop containing nucleotide triphosphate hydrolases"/>
    <property type="match status" value="1"/>
</dbReference>
<dbReference type="SUPFAM" id="SSF52540">
    <property type="entry name" value="P-loop containing nucleoside triphosphate hydrolases"/>
    <property type="match status" value="1"/>
</dbReference>
<dbReference type="Pfam" id="PF12770">
    <property type="entry name" value="CHAT"/>
    <property type="match status" value="1"/>
</dbReference>
<evidence type="ECO:0000256" key="3">
    <source>
        <dbReference type="SAM" id="MobiDB-lite"/>
    </source>
</evidence>
<dbReference type="SUPFAM" id="SSF48371">
    <property type="entry name" value="ARM repeat"/>
    <property type="match status" value="2"/>
</dbReference>
<dbReference type="GO" id="GO:0030089">
    <property type="term" value="C:phycobilisome"/>
    <property type="evidence" value="ECO:0007669"/>
    <property type="project" value="UniProtKB-KW"/>
</dbReference>
<gene>
    <name evidence="6" type="ORF">KME15_13800</name>
</gene>
<dbReference type="Pfam" id="PF03130">
    <property type="entry name" value="HEAT_PBS"/>
    <property type="match status" value="2"/>
</dbReference>
<dbReference type="EMBL" id="JAHHHD010000014">
    <property type="protein sequence ID" value="MBW4659746.1"/>
    <property type="molecule type" value="Genomic_DNA"/>
</dbReference>